<comment type="caution">
    <text evidence="2">The sequence shown here is derived from an EMBL/GenBank/DDBJ whole genome shotgun (WGS) entry which is preliminary data.</text>
</comment>
<feature type="transmembrane region" description="Helical" evidence="1">
    <location>
        <begin position="72"/>
        <end position="93"/>
    </location>
</feature>
<sequence>MIPDQVGTLAMTPTGPGFERHDGLTVAAIAVIASLAVIVNHEALGHGSVCLGLDGQVTLLSSSLFRCSVPSAAIDIGGPLMNLILGVIALIASRTIAPGRPGWRLGLTLVAAFAGFWEGGYLVQAMAMQKGDLYSAGAAFIGEPSWPWRIAGSVGGVTLYLATLVVTLRGLATLGDGRRVGRIAWLSATTAAVVTASVYRGGWGENLLNTFLEIGLASLPLLVMPVGASLPPGRVIGSRPQVWIIALVVMVVFAATQGQGIGDPGLA</sequence>
<feature type="transmembrane region" description="Helical" evidence="1">
    <location>
        <begin position="211"/>
        <end position="230"/>
    </location>
</feature>
<feature type="transmembrane region" description="Helical" evidence="1">
    <location>
        <begin position="180"/>
        <end position="199"/>
    </location>
</feature>
<dbReference type="AlphaFoldDB" id="A0A258HJR8"/>
<keyword evidence="1" id="KW-1133">Transmembrane helix</keyword>
<proteinExistence type="predicted"/>
<protein>
    <submittedName>
        <fullName evidence="2">Uncharacterized protein</fullName>
    </submittedName>
</protein>
<evidence type="ECO:0000313" key="3">
    <source>
        <dbReference type="Proteomes" id="UP000216147"/>
    </source>
</evidence>
<accession>A0A258HJR8</accession>
<keyword evidence="1" id="KW-0472">Membrane</keyword>
<feature type="transmembrane region" description="Helical" evidence="1">
    <location>
        <begin position="242"/>
        <end position="261"/>
    </location>
</feature>
<gene>
    <name evidence="2" type="ORF">B7Y86_07200</name>
</gene>
<name>A0A258HJR8_9CAUL</name>
<organism evidence="2 3">
    <name type="scientific">Brevundimonas subvibrioides</name>
    <dbReference type="NCBI Taxonomy" id="74313"/>
    <lineage>
        <taxon>Bacteria</taxon>
        <taxon>Pseudomonadati</taxon>
        <taxon>Pseudomonadota</taxon>
        <taxon>Alphaproteobacteria</taxon>
        <taxon>Caulobacterales</taxon>
        <taxon>Caulobacteraceae</taxon>
        <taxon>Brevundimonas</taxon>
    </lineage>
</organism>
<reference evidence="2 3" key="1">
    <citation type="submission" date="2017-03" db="EMBL/GenBank/DDBJ databases">
        <title>Lifting the veil on microbial sulfur biogeochemistry in mining wastewaters.</title>
        <authorList>
            <person name="Kantor R.S."/>
            <person name="Colenbrander Nelson T."/>
            <person name="Marshall S."/>
            <person name="Bennett D."/>
            <person name="Apte S."/>
            <person name="Camacho D."/>
            <person name="Thomas B.C."/>
            <person name="Warren L.A."/>
            <person name="Banfield J.F."/>
        </authorList>
    </citation>
    <scope>NUCLEOTIDE SEQUENCE [LARGE SCALE GENOMIC DNA]</scope>
    <source>
        <strain evidence="2">32-68-21</strain>
    </source>
</reference>
<dbReference type="EMBL" id="NCEQ01000007">
    <property type="protein sequence ID" value="OYX56568.1"/>
    <property type="molecule type" value="Genomic_DNA"/>
</dbReference>
<evidence type="ECO:0000256" key="1">
    <source>
        <dbReference type="SAM" id="Phobius"/>
    </source>
</evidence>
<dbReference type="Proteomes" id="UP000216147">
    <property type="component" value="Unassembled WGS sequence"/>
</dbReference>
<evidence type="ECO:0000313" key="2">
    <source>
        <dbReference type="EMBL" id="OYX56568.1"/>
    </source>
</evidence>
<feature type="transmembrane region" description="Helical" evidence="1">
    <location>
        <begin position="146"/>
        <end position="168"/>
    </location>
</feature>
<feature type="transmembrane region" description="Helical" evidence="1">
    <location>
        <begin position="105"/>
        <end position="126"/>
    </location>
</feature>
<keyword evidence="1" id="KW-0812">Transmembrane</keyword>